<name>A0A150KJ38_HEYCO</name>
<dbReference type="AlphaFoldDB" id="A0A150KJ38"/>
<reference evidence="1 2" key="1">
    <citation type="submission" date="2016-01" db="EMBL/GenBank/DDBJ databases">
        <title>Genome Sequences of Twelve Sporeforming Bacillus Species Isolated from Foods.</title>
        <authorList>
            <person name="Berendsen E.M."/>
            <person name="Wells-Bennik M.H."/>
            <person name="Krawcyk A.O."/>
            <person name="De Jong A."/>
            <person name="Holsappel S."/>
            <person name="Eijlander R.T."/>
            <person name="Kuipers O.P."/>
        </authorList>
    </citation>
    <scope>NUCLEOTIDE SEQUENCE [LARGE SCALE GENOMIC DNA]</scope>
    <source>
        <strain evidence="1 2">B4099</strain>
    </source>
</reference>
<organism evidence="1 2">
    <name type="scientific">Heyndrickxia coagulans</name>
    <name type="common">Weizmannia coagulans</name>
    <dbReference type="NCBI Taxonomy" id="1398"/>
    <lineage>
        <taxon>Bacteria</taxon>
        <taxon>Bacillati</taxon>
        <taxon>Bacillota</taxon>
        <taxon>Bacilli</taxon>
        <taxon>Bacillales</taxon>
        <taxon>Bacillaceae</taxon>
        <taxon>Heyndrickxia</taxon>
    </lineage>
</organism>
<sequence>MPFLIPLFETKAAGIPVAVLFKSFLSMQRIISSFFADFLLKSAICKIFLPNRHDF</sequence>
<protein>
    <submittedName>
        <fullName evidence="1">Uncharacterized protein</fullName>
    </submittedName>
</protein>
<evidence type="ECO:0000313" key="1">
    <source>
        <dbReference type="EMBL" id="KYC73675.1"/>
    </source>
</evidence>
<gene>
    <name evidence="1" type="ORF">B4099_0881</name>
</gene>
<dbReference type="Proteomes" id="UP000075304">
    <property type="component" value="Unassembled WGS sequence"/>
</dbReference>
<comment type="caution">
    <text evidence="1">The sequence shown here is derived from an EMBL/GenBank/DDBJ whole genome shotgun (WGS) entry which is preliminary data.</text>
</comment>
<proteinExistence type="predicted"/>
<dbReference type="EMBL" id="LQYI01000004">
    <property type="protein sequence ID" value="KYC73675.1"/>
    <property type="molecule type" value="Genomic_DNA"/>
</dbReference>
<evidence type="ECO:0000313" key="2">
    <source>
        <dbReference type="Proteomes" id="UP000075304"/>
    </source>
</evidence>
<accession>A0A150KJ38</accession>